<evidence type="ECO:0000256" key="1">
    <source>
        <dbReference type="SAM" id="MobiDB-lite"/>
    </source>
</evidence>
<reference evidence="2" key="1">
    <citation type="submission" date="2016-07" db="EMBL/GenBank/DDBJ databases">
        <title>De novo transcriptome assembly of four accessions of the metal hyperaccumulator plant Noccaea caerulescens.</title>
        <authorList>
            <person name="Blande D."/>
            <person name="Halimaa P."/>
            <person name="Tervahauta A.I."/>
            <person name="Aarts M.G."/>
            <person name="Karenlampi S.O."/>
        </authorList>
    </citation>
    <scope>NUCLEOTIDE SEQUENCE</scope>
</reference>
<accession>A0A1J3EHB5</accession>
<name>A0A1J3EHB5_NOCCA</name>
<evidence type="ECO:0000313" key="2">
    <source>
        <dbReference type="EMBL" id="JAU28468.1"/>
    </source>
</evidence>
<feature type="region of interest" description="Disordered" evidence="1">
    <location>
        <begin position="40"/>
        <end position="64"/>
    </location>
</feature>
<dbReference type="AlphaFoldDB" id="A0A1J3EHB5"/>
<protein>
    <submittedName>
        <fullName evidence="2">Uncharacterized protein</fullName>
    </submittedName>
</protein>
<sequence>MLKSFTAAKPNDFNSSSAFSMNPRTCCILKVGLTAEVDDGFESTRDTEENDLTSGEKVNGDGMGAIGAMEDIRAMKASIYQQPSRQQSPKVSHV</sequence>
<organism evidence="2">
    <name type="scientific">Noccaea caerulescens</name>
    <name type="common">Alpine penny-cress</name>
    <name type="synonym">Thlaspi caerulescens</name>
    <dbReference type="NCBI Taxonomy" id="107243"/>
    <lineage>
        <taxon>Eukaryota</taxon>
        <taxon>Viridiplantae</taxon>
        <taxon>Streptophyta</taxon>
        <taxon>Embryophyta</taxon>
        <taxon>Tracheophyta</taxon>
        <taxon>Spermatophyta</taxon>
        <taxon>Magnoliopsida</taxon>
        <taxon>eudicotyledons</taxon>
        <taxon>Gunneridae</taxon>
        <taxon>Pentapetalae</taxon>
        <taxon>rosids</taxon>
        <taxon>malvids</taxon>
        <taxon>Brassicales</taxon>
        <taxon>Brassicaceae</taxon>
        <taxon>Coluteocarpeae</taxon>
        <taxon>Noccaea</taxon>
    </lineage>
</organism>
<gene>
    <name evidence="2" type="ORF">LC_TR4130_c0_g1_i1_g.15259</name>
</gene>
<proteinExistence type="predicted"/>
<dbReference type="EMBL" id="GEVK01024364">
    <property type="protein sequence ID" value="JAU28468.1"/>
    <property type="molecule type" value="Transcribed_RNA"/>
</dbReference>